<feature type="compositionally biased region" description="Acidic residues" evidence="1">
    <location>
        <begin position="27"/>
        <end position="38"/>
    </location>
</feature>
<accession>A0A4V1WQ04</accession>
<comment type="caution">
    <text evidence="2">The sequence shown here is derived from an EMBL/GenBank/DDBJ whole genome shotgun (WGS) entry which is preliminary data.</text>
</comment>
<protein>
    <submittedName>
        <fullName evidence="2">Uncharacterized protein</fullName>
    </submittedName>
</protein>
<name>A0A4V1WQ04_ALTAL</name>
<gene>
    <name evidence="2" type="ORF">AA0117_g12152</name>
</gene>
<feature type="compositionally biased region" description="Basic residues" evidence="1">
    <location>
        <begin position="1"/>
        <end position="12"/>
    </location>
</feature>
<proteinExistence type="predicted"/>
<evidence type="ECO:0000313" key="3">
    <source>
        <dbReference type="Proteomes" id="UP000291422"/>
    </source>
</evidence>
<dbReference type="AlphaFoldDB" id="A0A4V1WQ04"/>
<evidence type="ECO:0000313" key="2">
    <source>
        <dbReference type="EMBL" id="RYN65476.1"/>
    </source>
</evidence>
<evidence type="ECO:0000256" key="1">
    <source>
        <dbReference type="SAM" id="MobiDB-lite"/>
    </source>
</evidence>
<organism evidence="2 3">
    <name type="scientific">Alternaria alternata</name>
    <name type="common">Alternaria rot fungus</name>
    <name type="synonym">Torula alternata</name>
    <dbReference type="NCBI Taxonomy" id="5599"/>
    <lineage>
        <taxon>Eukaryota</taxon>
        <taxon>Fungi</taxon>
        <taxon>Dikarya</taxon>
        <taxon>Ascomycota</taxon>
        <taxon>Pezizomycotina</taxon>
        <taxon>Dothideomycetes</taxon>
        <taxon>Pleosporomycetidae</taxon>
        <taxon>Pleosporales</taxon>
        <taxon>Pleosporineae</taxon>
        <taxon>Pleosporaceae</taxon>
        <taxon>Alternaria</taxon>
        <taxon>Alternaria sect. Alternaria</taxon>
        <taxon>Alternaria alternata complex</taxon>
    </lineage>
</organism>
<reference evidence="3" key="1">
    <citation type="journal article" date="2019" name="bioRxiv">
        <title>Genomics, evolutionary history and diagnostics of the Alternaria alternata species group including apple and Asian pear pathotypes.</title>
        <authorList>
            <person name="Armitage A.D."/>
            <person name="Cockerton H.M."/>
            <person name="Sreenivasaprasad S."/>
            <person name="Woodhall J.W."/>
            <person name="Lane C.R."/>
            <person name="Harrison R.J."/>
            <person name="Clarkson J.P."/>
        </authorList>
    </citation>
    <scope>NUCLEOTIDE SEQUENCE [LARGE SCALE GENOMIC DNA]</scope>
    <source>
        <strain evidence="3">FERA 1177</strain>
    </source>
</reference>
<sequence length="38" mass="4215">MAHARLLKRSRRRPLDGEDNVLPSGDDTSDDENPGPEP</sequence>
<feature type="region of interest" description="Disordered" evidence="1">
    <location>
        <begin position="1"/>
        <end position="38"/>
    </location>
</feature>
<dbReference type="EMBL" id="PDXD01000065">
    <property type="protein sequence ID" value="RYN65476.1"/>
    <property type="molecule type" value="Genomic_DNA"/>
</dbReference>
<dbReference type="Proteomes" id="UP000291422">
    <property type="component" value="Unassembled WGS sequence"/>
</dbReference>